<sequence length="198" mass="22082">MVDVALGLQEEVTSMKWSLQELEKYRESPLKLQETLDLTAVLKARDHTISDVSPVKVQGLITLDQALIIAHLDVQVTLTLPSTRSLVPVALPLAFSVDEIYTRQLTDLDEHTTAETVIYLEQDVLDLDQVLTDNILLQIPSKILTPAEAANEQEMPHGNDWQVISEADYQAQQAAKANQVDPRFAKLKGLLKSDDDQN</sequence>
<keyword evidence="2" id="KW-1185">Reference proteome</keyword>
<dbReference type="InterPro" id="IPR003772">
    <property type="entry name" value="YceD"/>
</dbReference>
<gene>
    <name evidence="1" type="ORF">FC07_GL001796</name>
</gene>
<dbReference type="STRING" id="1423726.FC07_GL001796"/>
<accession>A0A0R1H036</accession>
<name>A0A0R1H036_9LACO</name>
<dbReference type="EMBL" id="AZDA01000026">
    <property type="protein sequence ID" value="KRK39997.1"/>
    <property type="molecule type" value="Genomic_DNA"/>
</dbReference>
<dbReference type="PATRIC" id="fig|1423726.3.peg.1863"/>
<organism evidence="1 2">
    <name type="scientific">Loigolactobacillus bifermentans DSM 20003</name>
    <dbReference type="NCBI Taxonomy" id="1423726"/>
    <lineage>
        <taxon>Bacteria</taxon>
        <taxon>Bacillati</taxon>
        <taxon>Bacillota</taxon>
        <taxon>Bacilli</taxon>
        <taxon>Lactobacillales</taxon>
        <taxon>Lactobacillaceae</taxon>
        <taxon>Loigolactobacillus</taxon>
    </lineage>
</organism>
<comment type="caution">
    <text evidence="1">The sequence shown here is derived from an EMBL/GenBank/DDBJ whole genome shotgun (WGS) entry which is preliminary data.</text>
</comment>
<dbReference type="AlphaFoldDB" id="A0A0R1H036"/>
<dbReference type="Proteomes" id="UP000051461">
    <property type="component" value="Unassembled WGS sequence"/>
</dbReference>
<dbReference type="Pfam" id="PF02620">
    <property type="entry name" value="YceD"/>
    <property type="match status" value="1"/>
</dbReference>
<proteinExistence type="predicted"/>
<protein>
    <recommendedName>
        <fullName evidence="3">Nucleic acid-binding protein</fullName>
    </recommendedName>
</protein>
<reference evidence="1 2" key="1">
    <citation type="journal article" date="2015" name="Genome Announc.">
        <title>Expanding the biotechnology potential of lactobacilli through comparative genomics of 213 strains and associated genera.</title>
        <authorList>
            <person name="Sun Z."/>
            <person name="Harris H.M."/>
            <person name="McCann A."/>
            <person name="Guo C."/>
            <person name="Argimon S."/>
            <person name="Zhang W."/>
            <person name="Yang X."/>
            <person name="Jeffery I.B."/>
            <person name="Cooney J.C."/>
            <person name="Kagawa T.F."/>
            <person name="Liu W."/>
            <person name="Song Y."/>
            <person name="Salvetti E."/>
            <person name="Wrobel A."/>
            <person name="Rasinkangas P."/>
            <person name="Parkhill J."/>
            <person name="Rea M.C."/>
            <person name="O'Sullivan O."/>
            <person name="Ritari J."/>
            <person name="Douillard F.P."/>
            <person name="Paul Ross R."/>
            <person name="Yang R."/>
            <person name="Briner A.E."/>
            <person name="Felis G.E."/>
            <person name="de Vos W.M."/>
            <person name="Barrangou R."/>
            <person name="Klaenhammer T.R."/>
            <person name="Caufield P.W."/>
            <person name="Cui Y."/>
            <person name="Zhang H."/>
            <person name="O'Toole P.W."/>
        </authorList>
    </citation>
    <scope>NUCLEOTIDE SEQUENCE [LARGE SCALE GENOMIC DNA]</scope>
    <source>
        <strain evidence="1 2">DSM 20003</strain>
    </source>
</reference>
<evidence type="ECO:0000313" key="1">
    <source>
        <dbReference type="EMBL" id="KRK39997.1"/>
    </source>
</evidence>
<evidence type="ECO:0000313" key="2">
    <source>
        <dbReference type="Proteomes" id="UP000051461"/>
    </source>
</evidence>
<evidence type="ECO:0008006" key="3">
    <source>
        <dbReference type="Google" id="ProtNLM"/>
    </source>
</evidence>